<reference evidence="5" key="1">
    <citation type="journal article" date="2021" name="Arch. Microbiol.">
        <title>Methyloradius palustris gen. nov., sp. nov., a methanol-oxidizing bacterium isolated from snow.</title>
        <authorList>
            <person name="Miyadera T."/>
            <person name="Kojima H."/>
            <person name="Fukui M."/>
        </authorList>
    </citation>
    <scope>NUCLEOTIDE SEQUENCE</scope>
    <source>
        <strain evidence="5">Zm11</strain>
    </source>
</reference>
<dbReference type="AlphaFoldDB" id="A0A8D5GAM5"/>
<keyword evidence="6" id="KW-1185">Reference proteome</keyword>
<dbReference type="InterPro" id="IPR043128">
    <property type="entry name" value="Rev_trsase/Diguanyl_cyclase"/>
</dbReference>
<feature type="transmembrane region" description="Helical" evidence="3">
    <location>
        <begin position="327"/>
        <end position="344"/>
    </location>
</feature>
<dbReference type="SUPFAM" id="SSF55073">
    <property type="entry name" value="Nucleotide cyclase"/>
    <property type="match status" value="1"/>
</dbReference>
<feature type="transmembrane region" description="Helical" evidence="3">
    <location>
        <begin position="181"/>
        <end position="203"/>
    </location>
</feature>
<organism evidence="5 6">
    <name type="scientific">Methyloradius palustris</name>
    <dbReference type="NCBI Taxonomy" id="2778876"/>
    <lineage>
        <taxon>Bacteria</taxon>
        <taxon>Pseudomonadati</taxon>
        <taxon>Pseudomonadota</taxon>
        <taxon>Betaproteobacteria</taxon>
        <taxon>Nitrosomonadales</taxon>
        <taxon>Methylophilaceae</taxon>
        <taxon>Methyloradius</taxon>
    </lineage>
</organism>
<dbReference type="RefSeq" id="WP_221765234.1">
    <property type="nucleotide sequence ID" value="NZ_AP024110.1"/>
</dbReference>
<protein>
    <recommendedName>
        <fullName evidence="1">diguanylate cyclase</fullName>
        <ecNumber evidence="1">2.7.7.65</ecNumber>
    </recommendedName>
</protein>
<dbReference type="GO" id="GO:0052621">
    <property type="term" value="F:diguanylate cyclase activity"/>
    <property type="evidence" value="ECO:0007669"/>
    <property type="project" value="UniProtKB-EC"/>
</dbReference>
<dbReference type="SMART" id="SM00267">
    <property type="entry name" value="GGDEF"/>
    <property type="match status" value="1"/>
</dbReference>
<dbReference type="NCBIfam" id="TIGR00254">
    <property type="entry name" value="GGDEF"/>
    <property type="match status" value="1"/>
</dbReference>
<gene>
    <name evidence="5" type="ORF">ZMTM_09950</name>
</gene>
<evidence type="ECO:0000313" key="6">
    <source>
        <dbReference type="Proteomes" id="UP000826722"/>
    </source>
</evidence>
<feature type="transmembrane region" description="Helical" evidence="3">
    <location>
        <begin position="236"/>
        <end position="261"/>
    </location>
</feature>
<keyword evidence="3" id="KW-1133">Transmembrane helix</keyword>
<keyword evidence="3" id="KW-0472">Membrane</keyword>
<dbReference type="EC" id="2.7.7.65" evidence="1"/>
<comment type="catalytic activity">
    <reaction evidence="2">
        <text>2 GTP = 3',3'-c-di-GMP + 2 diphosphate</text>
        <dbReference type="Rhea" id="RHEA:24898"/>
        <dbReference type="ChEBI" id="CHEBI:33019"/>
        <dbReference type="ChEBI" id="CHEBI:37565"/>
        <dbReference type="ChEBI" id="CHEBI:58805"/>
        <dbReference type="EC" id="2.7.7.65"/>
    </reaction>
</comment>
<dbReference type="Pfam" id="PF00990">
    <property type="entry name" value="GGDEF"/>
    <property type="match status" value="1"/>
</dbReference>
<dbReference type="GO" id="GO:0043709">
    <property type="term" value="P:cell adhesion involved in single-species biofilm formation"/>
    <property type="evidence" value="ECO:0007669"/>
    <property type="project" value="TreeGrafter"/>
</dbReference>
<feature type="transmembrane region" description="Helical" evidence="3">
    <location>
        <begin position="273"/>
        <end position="293"/>
    </location>
</feature>
<feature type="transmembrane region" description="Helical" evidence="3">
    <location>
        <begin position="210"/>
        <end position="230"/>
    </location>
</feature>
<evidence type="ECO:0000256" key="3">
    <source>
        <dbReference type="SAM" id="Phobius"/>
    </source>
</evidence>
<dbReference type="InterPro" id="IPR000160">
    <property type="entry name" value="GGDEF_dom"/>
</dbReference>
<dbReference type="InterPro" id="IPR011623">
    <property type="entry name" value="7TMR_DISM_rcpt_extracell_dom1"/>
</dbReference>
<accession>A0A8D5GAM5</accession>
<dbReference type="GO" id="GO:1902201">
    <property type="term" value="P:negative regulation of bacterial-type flagellum-dependent cell motility"/>
    <property type="evidence" value="ECO:0007669"/>
    <property type="project" value="TreeGrafter"/>
</dbReference>
<keyword evidence="3" id="KW-0812">Transmembrane</keyword>
<dbReference type="PANTHER" id="PTHR45138:SF9">
    <property type="entry name" value="DIGUANYLATE CYCLASE DGCM-RELATED"/>
    <property type="match status" value="1"/>
</dbReference>
<feature type="transmembrane region" description="Helical" evidence="3">
    <location>
        <begin position="299"/>
        <end position="320"/>
    </location>
</feature>
<evidence type="ECO:0000256" key="1">
    <source>
        <dbReference type="ARBA" id="ARBA00012528"/>
    </source>
</evidence>
<evidence type="ECO:0000256" key="2">
    <source>
        <dbReference type="ARBA" id="ARBA00034247"/>
    </source>
</evidence>
<dbReference type="InterPro" id="IPR029787">
    <property type="entry name" value="Nucleotide_cyclase"/>
</dbReference>
<feature type="transmembrane region" description="Helical" evidence="3">
    <location>
        <begin position="356"/>
        <end position="377"/>
    </location>
</feature>
<dbReference type="KEGG" id="mpau:ZMTM_09950"/>
<proteinExistence type="predicted"/>
<dbReference type="EMBL" id="AP024110">
    <property type="protein sequence ID" value="BCM24736.1"/>
    <property type="molecule type" value="Genomic_DNA"/>
</dbReference>
<dbReference type="Proteomes" id="UP000826722">
    <property type="component" value="Chromosome"/>
</dbReference>
<name>A0A8D5GAM5_9PROT</name>
<evidence type="ECO:0000259" key="4">
    <source>
        <dbReference type="PROSITE" id="PS50887"/>
    </source>
</evidence>
<dbReference type="InterPro" id="IPR050469">
    <property type="entry name" value="Diguanylate_Cyclase"/>
</dbReference>
<evidence type="ECO:0000313" key="5">
    <source>
        <dbReference type="EMBL" id="BCM24736.1"/>
    </source>
</evidence>
<dbReference type="PANTHER" id="PTHR45138">
    <property type="entry name" value="REGULATORY COMPONENTS OF SENSORY TRANSDUCTION SYSTEM"/>
    <property type="match status" value="1"/>
</dbReference>
<dbReference type="PROSITE" id="PS50887">
    <property type="entry name" value="GGDEF"/>
    <property type="match status" value="1"/>
</dbReference>
<dbReference type="Gene3D" id="3.30.70.270">
    <property type="match status" value="1"/>
</dbReference>
<sequence length="554" mass="62204">MLTLLKLRYAFKWIIVCLIINLSLVGTASATSELAETPIELSGLWFQAPDHWAYYYQSDLSDIHLTPVLATKNTGGHFFFQSDFTVSKPGILVVDFKNSSVIAMFHHYVFDEQGNLVQEVEGGIQSKASNPFQLRHGRELDLPVGHYRLVTELSSPFYLAQPQPYIDTHSQYEQHIKAGNALVLLCLGSMFALIVYFVSLAVIRRQITEFMYSLFILGNIFYNGTALLFFSDLLGIHYFYLISVPILFSNIAYISFATTLLNINRRSHHKLYIVSQVIVAIMIGLILIAPFAPNWSLEFARYGVGMMMPFGLIAGAICAYQGNRTARTYLLAITPFFVIGSYAITNAKLDGIYTIYIEHIGLLAVMVEMLLLSLVVARQFAQLHEDKEMALYLAKEHLRVAHTDALTGLPNRYALDLTLASMPQAGMLVFLDMDGLKFYNDNFGHKKGDELLCTFSTLMRSSLPEPCGLYRIGGDEFAITCPSGNIKMIEQKLADTVKGVHHAGFDFSGMSYGSAVISEAEDKNTLKHLADTRMYENKRLKKQKDTEDKNNVTQ</sequence>
<dbReference type="CDD" id="cd01949">
    <property type="entry name" value="GGDEF"/>
    <property type="match status" value="1"/>
</dbReference>
<feature type="domain" description="GGDEF" evidence="4">
    <location>
        <begin position="424"/>
        <end position="554"/>
    </location>
</feature>
<dbReference type="Pfam" id="PF07695">
    <property type="entry name" value="7TMR-DISM_7TM"/>
    <property type="match status" value="1"/>
</dbReference>
<dbReference type="GO" id="GO:0005886">
    <property type="term" value="C:plasma membrane"/>
    <property type="evidence" value="ECO:0007669"/>
    <property type="project" value="TreeGrafter"/>
</dbReference>